<sequence length="376" mass="43652">MKMVVLIPKPNSKFHFGEGSLEESNYIFHSNSLFSAIVNNYIKLYGEEKFRKDLKKLKNIRLSSLFFKIKDIYLIPKPEYPRFYILKKIVEGIKPKDIKKIQFFSIKAYKEFLEGRLEWNEDKLKEIIDKQLISRKILISDDETEIIRETFKIKENESLKDAKVNLFSKIVEQKVVIDRIKNTSLEIEGKGQLYNVEFIKLHPNVEFYFLIDYQTDDKEFIERVEASIRLIEDEGLGGERSSGAGFFEKVEILELPKDFKDIFSNYNNLDYSMTLGVGIPNKNDIGKIEYYKLMEIGGYIHSASILIRPSNDSEKGKKALTTPKRNILALTEGSIVKRNFEGKTENIAPKNFKHEVYAHGKPILLPFTFKGDENGS</sequence>
<protein>
    <recommendedName>
        <fullName evidence="2">CRISPR system Cms protein Csm4</fullName>
    </recommendedName>
</protein>
<organism evidence="7 8">
    <name type="scientific">Methanocaldococcus fervens (strain DSM 4213 / JCM 15782 / AG86)</name>
    <name type="common">Methanococcus fervens</name>
    <dbReference type="NCBI Taxonomy" id="573064"/>
    <lineage>
        <taxon>Archaea</taxon>
        <taxon>Methanobacteriati</taxon>
        <taxon>Methanobacteriota</taxon>
        <taxon>Methanomada group</taxon>
        <taxon>Methanococci</taxon>
        <taxon>Methanococcales</taxon>
        <taxon>Methanocaldococcaceae</taxon>
        <taxon>Methanocaldococcus</taxon>
    </lineage>
</organism>
<evidence type="ECO:0000259" key="5">
    <source>
        <dbReference type="Pfam" id="PF03787"/>
    </source>
</evidence>
<dbReference type="InterPro" id="IPR005510">
    <property type="entry name" value="Csm4"/>
</dbReference>
<dbReference type="NCBIfam" id="TIGR01903">
    <property type="entry name" value="cas5_csm4"/>
    <property type="match status" value="1"/>
</dbReference>
<evidence type="ECO:0000256" key="1">
    <source>
        <dbReference type="ARBA" id="ARBA00005772"/>
    </source>
</evidence>
<dbReference type="AlphaFoldDB" id="C7P8A4"/>
<feature type="domain" description="Csm4 C-terminal" evidence="6">
    <location>
        <begin position="270"/>
        <end position="366"/>
    </location>
</feature>
<evidence type="ECO:0000256" key="2">
    <source>
        <dbReference type="ARBA" id="ARBA00016109"/>
    </source>
</evidence>
<dbReference type="KEGG" id="mfe:Mefer_0968"/>
<evidence type="ECO:0000259" key="6">
    <source>
        <dbReference type="Pfam" id="PF17953"/>
    </source>
</evidence>
<evidence type="ECO:0000256" key="4">
    <source>
        <dbReference type="ARBA" id="ARBA00023118"/>
    </source>
</evidence>
<keyword evidence="3" id="KW-0694">RNA-binding</keyword>
<dbReference type="GeneID" id="8365658"/>
<dbReference type="HOGENOM" id="CLU_062371_0_0_2"/>
<keyword evidence="8" id="KW-1185">Reference proteome</keyword>
<dbReference type="Pfam" id="PF03787">
    <property type="entry name" value="RAMPs"/>
    <property type="match status" value="1"/>
</dbReference>
<proteinExistence type="inferred from homology"/>
<evidence type="ECO:0000256" key="3">
    <source>
        <dbReference type="ARBA" id="ARBA00022884"/>
    </source>
</evidence>
<dbReference type="OrthoDB" id="62727at2157"/>
<dbReference type="Pfam" id="PF17953">
    <property type="entry name" value="Csm4_C"/>
    <property type="match status" value="1"/>
</dbReference>
<dbReference type="STRING" id="573064.Mefer_0968"/>
<dbReference type="RefSeq" id="WP_015791523.1">
    <property type="nucleotide sequence ID" value="NC_013156.1"/>
</dbReference>
<dbReference type="EMBL" id="CP001696">
    <property type="protein sequence ID" value="ACV24786.1"/>
    <property type="molecule type" value="Genomic_DNA"/>
</dbReference>
<dbReference type="GO" id="GO:0051607">
    <property type="term" value="P:defense response to virus"/>
    <property type="evidence" value="ECO:0007669"/>
    <property type="project" value="UniProtKB-KW"/>
</dbReference>
<accession>C7P8A4</accession>
<name>C7P8A4_METFA</name>
<keyword evidence="4" id="KW-0051">Antiviral defense</keyword>
<dbReference type="InterPro" id="IPR005537">
    <property type="entry name" value="RAMP_III_fam"/>
</dbReference>
<comment type="similarity">
    <text evidence="1">Belongs to the CRISPR-associated Csm4 family.</text>
</comment>
<feature type="domain" description="CRISPR type III-associated protein" evidence="5">
    <location>
        <begin position="15"/>
        <end position="248"/>
    </location>
</feature>
<dbReference type="eggNOG" id="arCOG03222">
    <property type="taxonomic scope" value="Archaea"/>
</dbReference>
<evidence type="ECO:0000313" key="8">
    <source>
        <dbReference type="Proteomes" id="UP000001495"/>
    </source>
</evidence>
<dbReference type="InterPro" id="IPR040932">
    <property type="entry name" value="Csm4_C"/>
</dbReference>
<evidence type="ECO:0000313" key="7">
    <source>
        <dbReference type="EMBL" id="ACV24786.1"/>
    </source>
</evidence>
<dbReference type="GO" id="GO:0003723">
    <property type="term" value="F:RNA binding"/>
    <property type="evidence" value="ECO:0007669"/>
    <property type="project" value="UniProtKB-KW"/>
</dbReference>
<dbReference type="Proteomes" id="UP000001495">
    <property type="component" value="Chromosome"/>
</dbReference>
<reference evidence="7" key="1">
    <citation type="submission" date="2009-08" db="EMBL/GenBank/DDBJ databases">
        <title>Complete sequence of chromosome of Methanocaldococcus fervens AG86.</title>
        <authorList>
            <consortium name="US DOE Joint Genome Institute"/>
            <person name="Lucas S."/>
            <person name="Copeland A."/>
            <person name="Lapidus A."/>
            <person name="Glavina del Rio T."/>
            <person name="Tice H."/>
            <person name="Bruce D."/>
            <person name="Goodwin L."/>
            <person name="Pitluck S."/>
            <person name="Chertkov O."/>
            <person name="Detter J.C."/>
            <person name="Han C."/>
            <person name="Tapia R."/>
            <person name="Larimer F."/>
            <person name="Land M."/>
            <person name="Hauser L."/>
            <person name="Kyrpides N."/>
            <person name="Ovchinnikova G."/>
            <person name="Lupa-Sieprawska M."/>
            <person name="Whitman W.B."/>
        </authorList>
    </citation>
    <scope>NUCLEOTIDE SEQUENCE [LARGE SCALE GENOMIC DNA]</scope>
    <source>
        <strain evidence="7">AG86</strain>
    </source>
</reference>
<gene>
    <name evidence="7" type="ordered locus">Mefer_0968</name>
</gene>